<feature type="region of interest" description="Disordered" evidence="1">
    <location>
        <begin position="109"/>
        <end position="129"/>
    </location>
</feature>
<organism evidence="2 3">
    <name type="scientific">Streptomyces flaveolus</name>
    <dbReference type="NCBI Taxonomy" id="67297"/>
    <lineage>
        <taxon>Bacteria</taxon>
        <taxon>Bacillati</taxon>
        <taxon>Actinomycetota</taxon>
        <taxon>Actinomycetes</taxon>
        <taxon>Kitasatosporales</taxon>
        <taxon>Streptomycetaceae</taxon>
        <taxon>Streptomyces</taxon>
    </lineage>
</organism>
<dbReference type="Proteomes" id="UP001490330">
    <property type="component" value="Unassembled WGS sequence"/>
</dbReference>
<protein>
    <submittedName>
        <fullName evidence="2">Uncharacterized protein</fullName>
    </submittedName>
</protein>
<evidence type="ECO:0000256" key="1">
    <source>
        <dbReference type="SAM" id="MobiDB-lite"/>
    </source>
</evidence>
<feature type="compositionally biased region" description="Basic and acidic residues" evidence="1">
    <location>
        <begin position="120"/>
        <end position="129"/>
    </location>
</feature>
<feature type="region of interest" description="Disordered" evidence="1">
    <location>
        <begin position="2304"/>
        <end position="2331"/>
    </location>
</feature>
<accession>A0ABV1VJI7</accession>
<feature type="region of interest" description="Disordered" evidence="1">
    <location>
        <begin position="2527"/>
        <end position="2641"/>
    </location>
</feature>
<comment type="caution">
    <text evidence="2">The sequence shown here is derived from an EMBL/GenBank/DDBJ whole genome shotgun (WGS) entry which is preliminary data.</text>
</comment>
<feature type="region of interest" description="Disordered" evidence="1">
    <location>
        <begin position="2462"/>
        <end position="2511"/>
    </location>
</feature>
<feature type="region of interest" description="Disordered" evidence="1">
    <location>
        <begin position="2375"/>
        <end position="2401"/>
    </location>
</feature>
<proteinExistence type="predicted"/>
<keyword evidence="3" id="KW-1185">Reference proteome</keyword>
<evidence type="ECO:0000313" key="2">
    <source>
        <dbReference type="EMBL" id="MER6906623.1"/>
    </source>
</evidence>
<feature type="region of interest" description="Disordered" evidence="1">
    <location>
        <begin position="1412"/>
        <end position="1459"/>
    </location>
</feature>
<dbReference type="RefSeq" id="WP_350726437.1">
    <property type="nucleotide sequence ID" value="NZ_JBEPCO010000096.1"/>
</dbReference>
<evidence type="ECO:0000313" key="3">
    <source>
        <dbReference type="Proteomes" id="UP001490330"/>
    </source>
</evidence>
<sequence>MDRLEVLAREVQMPGDERAAHVRAVRALQQRLDGLRDDTGDSTGDGPDGFASLERRLEALRDTPLDARESELRRQIEEADSDQDRTLALQALHDYRNLQDLHQRVQALQQDDETGGAGSEGREGLPTEEDLRERFPSLTAHEEGPAADLLRQADGNDSSVVVPVPPPGLAHGVEAGSRTARTVDSPVAIDAWQDRRAGAPVAYLRTERFDPAADPLANPPREGTLGGWNTLIRSDVRRIQAMGGQWVREFTVTLPVRHSGEIGPDQPAALQRRLQGVLDQYINRGYALPLSGDQFHVRLELASDSEHREGVTLTDTRPPGRADQRHWDLQHSDAVLLHEVLHYLGLPDEQHDPDFLFRSNAASPDVHEDGHMADISRLSGDVPQRYLTTIEQVSDSGPVIYDHPLGAAPVSALVPSTATPDSDPGPWPVSQAPMELPAMSSFVRSYGLQRNGVAGLMYLEPMPPEMVDAVHEQVLAALHLGPVSTAIAERERVREQLRNELNGTKLALALPYLHSDMGHRISVRTGGRDVPVDVRLTIQDPRYALRYAAPGGADPDVRLEVRSFGTQESSSAESSGTSRTLLVPWTGTFPITALKGISALETAVSPSVTHNQLTQAAGVTQLVRMTTSQRSNERATPYDFTAFVEVRANAPRQAPPVTWGPAREHGVLTFWFPEHLALDGPSDEPLPPAADLDDLPVWSVETVAQPALLQEEVQERFADELRGISDDSLADLHTFLSEPVVRGTVPMQRTGGIYSPVLLDGRGRALGMFNLTADVTPGQPIRKSVDGKISLEAWLNNTVRIEGQARLTSGVGITGSVGPVLGSFRSGPVNLANAGSLLGRAGGQWQTSDTFVGGGTAAIMHSARSKRSHLLTPADVTYTVTLIRPDGSEVRPPADNPVSPRPSGMHLRLLAREDARGHGPTPEEVRTLPPELENLRTIGLTATPIAVQGTEALFQHAEDWLRENGFLPPPPHRPSRNRIVPDNALVQARLNNLRRFEQARSEIGLRAAADSMVDGGHPIYLEKPAATGIHRIQLRLTATRSPGPDRPSRHTSTLPHINSVSNATFFIPGTEQKSQAFGGSLGLSGGLRGTVRNGAWMLAGGGEYLWSGQVADTQTAGAGVGHDQFFISSGSRGSELFEIPAELALDLYDGPGAEPTVRFAHRIVPAPYTPYGQNPPTARRLLPDTVSGTIVVSVPHHRTLPHDAPPAEPTPYAIRAVNTAETEDNDYIRLGMTDRWGEPLPNITQLPDDALVDTFQASTAVQEAIRQLLTNTYPGRPAQGTSGAVRTFMADHVPNLVNTAVRRIGETLAGQSSTDPTTVASEVLTAAVSPGALLVRAHQIFKGVYVIEGLTLPGLGSDEQFSVEIRGYLHHPEYLGSIDQYMESGLSSVDTASQQRASARMHQGAVSFTATQSAPMVHPIPADAGAGNDQESNPIRPRSEPRGSDSGSDAAKGKRPLATVPSVRYASTVNREESAAVTTTTVVERTATDDGMEHRVRSDATLVVTLRQGVRSLAVNALSLGTPEPRTVAVDLPRSVEFLLTDGQLNRYGKWYEDVAGLAPEKPAPAPGIPLPRRFTISQEPGLASIMSVIQYDDPDSNGFRTEWRNRLGDELVALVEEEAPGVLTPGHASYLPGVAARIADYTSTPGLRALAGRGPNGDLKLHFPHIGYGGARLVTITLSARPVGDTNALRTERGRPAGPDTGIEQFHSHQPAGITNATSNNFQQAGSVNVSLRIPRPGSDKLTDRFAGLGTATSTRTHTARSIKNVEDRYWMRSDNVVDFDLLYTITATLSVTRMSDWPPNILGAFVQNGVISAMEANADLRTWIQRTFQGRPVRRLSVPAFVGLRFTGSEAAEPDTASTPLAPRATDETPRMAGQAILPLGPVPVLDYNAAAELANALDTVAPRQAGSWRALTTSASGESSAVRLGELIQAGEISLDWPRTTNGLTTSMPGAYPFESEPGTQPVMAISLHNPRPVTMGGDVTLDRVRHNTDFAGSSVSSGATAGFSIQGLGSFSDTNRQILGVSIPLLVRQPTAHSESGTISGGRRNWKKIGTTSVPATGRDTRTYEALFDADITVRGPEGIRHVVGTISGRIGERDVLGFGITPPRTDPGVYDLQSMVKAAADAEAREAAVADVAQDGGSRPAGENTPVTADAALRDWDRRPLRDLPEVLISQLDLSDREVELWLAVDDDHRQVGRAVFTAAQTAAQTGRPVTLVLRAEDRLRTWGFDGDGEPTGLDAAAATAWGDFAVQAAAFTAAAAAETDARGREIALEPRLRTAREYLDEIAPLVVRAATALATAREREGVAEGDLSSAQQRRDQLRQSAQDLSDQVTRLVRAGAVLDDEVDRTRGSVGSARIAVRQADSVVDAIDRRRAAAHSQPDADARTGATDTPRPDEERARKAHEILNALQSRLSDQERRSQKLVEQVGIARQEAVQVRTRLEEAGQAVAQAEKGLQEARKEAGEAEEQHRKAVADRDAAQREVTAREADIREARAEQTRRTTAQTAAEQRFPDLIALVEQARTTAGQDPAGIPRGSAATTPAQWPVHGRRPVPPRGVPTSRALERIDRQPADPPPADPANPLAVPSSTPPATLPLARQDTDGGTAEQIAGTPEQGNAGEPGDVTLLRNHPGNSHGVTPDSFAVALAQALRSGGVRDEDAAGSASWTGAVDIHRALRAWARQELTLRGVPEGVRLAAGGHLVSVDELARVGVRLTPGQQARAVLQGDALPVAEAGLTQGQWIDLLLGDTGSSTYADVIAALVARVLGRAVVISGPGSGSRRVGAQTGAGVPLRLHFDGTTYSAITSEVSSER</sequence>
<reference evidence="2 3" key="1">
    <citation type="submission" date="2024-06" db="EMBL/GenBank/DDBJ databases">
        <title>The Natural Products Discovery Center: Release of the First 8490 Sequenced Strains for Exploring Actinobacteria Biosynthetic Diversity.</title>
        <authorList>
            <person name="Kalkreuter E."/>
            <person name="Kautsar S.A."/>
            <person name="Yang D."/>
            <person name="Bader C.D."/>
            <person name="Teijaro C.N."/>
            <person name="Fluegel L."/>
            <person name="Davis C.M."/>
            <person name="Simpson J.R."/>
            <person name="Lauterbach L."/>
            <person name="Steele A.D."/>
            <person name="Gui C."/>
            <person name="Meng S."/>
            <person name="Li G."/>
            <person name="Viehrig K."/>
            <person name="Ye F."/>
            <person name="Su P."/>
            <person name="Kiefer A.F."/>
            <person name="Nichols A."/>
            <person name="Cepeda A.J."/>
            <person name="Yan W."/>
            <person name="Fan B."/>
            <person name="Jiang Y."/>
            <person name="Adhikari A."/>
            <person name="Zheng C.-J."/>
            <person name="Schuster L."/>
            <person name="Cowan T.M."/>
            <person name="Smanski M.J."/>
            <person name="Chevrette M.G."/>
            <person name="De Carvalho L.P.S."/>
            <person name="Shen B."/>
        </authorList>
    </citation>
    <scope>NUCLEOTIDE SEQUENCE [LARGE SCALE GENOMIC DNA]</scope>
    <source>
        <strain evidence="2 3">NPDC000632</strain>
    </source>
</reference>
<feature type="region of interest" description="Disordered" evidence="1">
    <location>
        <begin position="2037"/>
        <end position="2058"/>
    </location>
</feature>
<feature type="region of interest" description="Disordered" evidence="1">
    <location>
        <begin position="156"/>
        <end position="180"/>
    </location>
</feature>
<name>A0ABV1VJI7_9ACTN</name>
<dbReference type="EMBL" id="JBEPCV010000023">
    <property type="protein sequence ID" value="MER6906623.1"/>
    <property type="molecule type" value="Genomic_DNA"/>
</dbReference>
<gene>
    <name evidence="2" type="ORF">ABT322_23355</name>
</gene>
<feature type="compositionally biased region" description="Basic and acidic residues" evidence="1">
    <location>
        <begin position="2462"/>
        <end position="2502"/>
    </location>
</feature>